<feature type="domain" description="Tyr recombinase" evidence="6">
    <location>
        <begin position="195"/>
        <end position="438"/>
    </location>
</feature>
<dbReference type="InterPro" id="IPR050090">
    <property type="entry name" value="Tyrosine_recombinase_XerCD"/>
</dbReference>
<gene>
    <name evidence="8" type="ORF">GPLA_1393</name>
</gene>
<dbReference type="GO" id="GO:0003677">
    <property type="term" value="F:DNA binding"/>
    <property type="evidence" value="ECO:0007669"/>
    <property type="project" value="UniProtKB-UniRule"/>
</dbReference>
<evidence type="ECO:0000313" key="9">
    <source>
        <dbReference type="Proteomes" id="UP000006322"/>
    </source>
</evidence>
<keyword evidence="2" id="KW-0229">DNA integration</keyword>
<dbReference type="GO" id="GO:0015074">
    <property type="term" value="P:DNA integration"/>
    <property type="evidence" value="ECO:0007669"/>
    <property type="project" value="UniProtKB-KW"/>
</dbReference>
<dbReference type="OrthoDB" id="8610787at2"/>
<evidence type="ECO:0000313" key="8">
    <source>
        <dbReference type="EMBL" id="GAC32307.1"/>
    </source>
</evidence>
<evidence type="ECO:0000256" key="2">
    <source>
        <dbReference type="ARBA" id="ARBA00022908"/>
    </source>
</evidence>
<name>K6ZPW5_9ALTE</name>
<evidence type="ECO:0000259" key="6">
    <source>
        <dbReference type="PROSITE" id="PS51898"/>
    </source>
</evidence>
<evidence type="ECO:0008006" key="10">
    <source>
        <dbReference type="Google" id="ProtNLM"/>
    </source>
</evidence>
<dbReference type="GO" id="GO:0006310">
    <property type="term" value="P:DNA recombination"/>
    <property type="evidence" value="ECO:0007669"/>
    <property type="project" value="UniProtKB-KW"/>
</dbReference>
<dbReference type="Proteomes" id="UP000006322">
    <property type="component" value="Unassembled WGS sequence"/>
</dbReference>
<dbReference type="InterPro" id="IPR011010">
    <property type="entry name" value="DNA_brk_join_enz"/>
</dbReference>
<dbReference type="Gene3D" id="1.10.150.130">
    <property type="match status" value="1"/>
</dbReference>
<comment type="similarity">
    <text evidence="1">Belongs to the 'phage' integrase family.</text>
</comment>
<keyword evidence="3 5" id="KW-0238">DNA-binding</keyword>
<dbReference type="InterPro" id="IPR002104">
    <property type="entry name" value="Integrase_catalytic"/>
</dbReference>
<dbReference type="PROSITE" id="PS51898">
    <property type="entry name" value="TYR_RECOMBINASE"/>
    <property type="match status" value="1"/>
</dbReference>
<dbReference type="InterPro" id="IPR044068">
    <property type="entry name" value="CB"/>
</dbReference>
<reference evidence="9" key="1">
    <citation type="journal article" date="2014" name="Environ. Microbiol.">
        <title>Comparative genomics of the marine bacterial genus Glaciecola reveals the high degree of genomic diversity and genomic characteristic for cold adaptation.</title>
        <authorList>
            <person name="Qin Q.L."/>
            <person name="Xie B.B."/>
            <person name="Yu Y."/>
            <person name="Shu Y.L."/>
            <person name="Rong J.C."/>
            <person name="Zhang Y.J."/>
            <person name="Zhao D.L."/>
            <person name="Chen X.L."/>
            <person name="Zhang X.Y."/>
            <person name="Chen B."/>
            <person name="Zhou B.C."/>
            <person name="Zhang Y.Z."/>
        </authorList>
    </citation>
    <scope>NUCLEOTIDE SEQUENCE [LARGE SCALE GENOMIC DNA]</scope>
    <source>
        <strain evidence="9">LMG 21857</strain>
    </source>
</reference>
<feature type="domain" description="Core-binding (CB)" evidence="7">
    <location>
        <begin position="58"/>
        <end position="137"/>
    </location>
</feature>
<comment type="caution">
    <text evidence="8">The sequence shown here is derived from an EMBL/GenBank/DDBJ whole genome shotgun (WGS) entry which is preliminary data.</text>
</comment>
<accession>K6ZPW5</accession>
<keyword evidence="4" id="KW-0233">DNA recombination</keyword>
<dbReference type="PANTHER" id="PTHR30349:SF64">
    <property type="entry name" value="PROPHAGE INTEGRASE INTD-RELATED"/>
    <property type="match status" value="1"/>
</dbReference>
<dbReference type="STRING" id="1129793.GPLA_1393"/>
<dbReference type="PANTHER" id="PTHR30349">
    <property type="entry name" value="PHAGE INTEGRASE-RELATED"/>
    <property type="match status" value="1"/>
</dbReference>
<sequence>MSNVINLIHSDETEQEESITLYPEVEVKPRRDNDFPIVLIKGRGKLHKHANGCLLARHYHPTFFDSELEQTTPVTINNYADHIRQWLNTCALLKTSYLYADYNFLLTVLNTLRDSGLQENSLANYITTWRLFYEYLDVLNVPHRMDLPKKIKKKRILSDAENQGDYLNYTRKDNTAKVTVDPLIDQGRIIKRSSYISQVLSKSQMKELISELRKNDVVYGVMAKVQFDTLLRITELIDYFPHTSNALNPNFKCWGEMHIGNLQEQEFNFIGKGQYQRNISLDIRTLKLIEDKLITAKRTGSDTPIYDERKHKFLTKYLETKDGKKSRYEANTDVLWLTENGHPVSKGMFQQAFRDASMILKEKGIIPSHIHVRSHAMRHTGATLRLVKYKKETGVDIHTDNDGDIHAFLQNLLGHTSMSTTHRYIRTVRDKTFSNLAAKTIIRNEELWDEEIKNNSTLKKGVDAIKSEL</sequence>
<proteinExistence type="inferred from homology"/>
<dbReference type="SUPFAM" id="SSF56349">
    <property type="entry name" value="DNA breaking-rejoining enzymes"/>
    <property type="match status" value="1"/>
</dbReference>
<evidence type="ECO:0000256" key="1">
    <source>
        <dbReference type="ARBA" id="ARBA00008857"/>
    </source>
</evidence>
<protein>
    <recommendedName>
        <fullName evidence="10">Tyr recombinase domain-containing protein</fullName>
    </recommendedName>
</protein>
<evidence type="ECO:0000259" key="7">
    <source>
        <dbReference type="PROSITE" id="PS51900"/>
    </source>
</evidence>
<keyword evidence="9" id="KW-1185">Reference proteome</keyword>
<dbReference type="EMBL" id="BAER01000035">
    <property type="protein sequence ID" value="GAC32307.1"/>
    <property type="molecule type" value="Genomic_DNA"/>
</dbReference>
<dbReference type="Gene3D" id="1.10.443.10">
    <property type="entry name" value="Intergrase catalytic core"/>
    <property type="match status" value="1"/>
</dbReference>
<organism evidence="8 9">
    <name type="scientific">Paraglaciecola polaris LMG 21857</name>
    <dbReference type="NCBI Taxonomy" id="1129793"/>
    <lineage>
        <taxon>Bacteria</taxon>
        <taxon>Pseudomonadati</taxon>
        <taxon>Pseudomonadota</taxon>
        <taxon>Gammaproteobacteria</taxon>
        <taxon>Alteromonadales</taxon>
        <taxon>Alteromonadaceae</taxon>
        <taxon>Paraglaciecola</taxon>
    </lineage>
</organism>
<dbReference type="InterPro" id="IPR010998">
    <property type="entry name" value="Integrase_recombinase_N"/>
</dbReference>
<evidence type="ECO:0000256" key="5">
    <source>
        <dbReference type="PROSITE-ProRule" id="PRU01248"/>
    </source>
</evidence>
<dbReference type="PROSITE" id="PS51900">
    <property type="entry name" value="CB"/>
    <property type="match status" value="1"/>
</dbReference>
<evidence type="ECO:0000256" key="4">
    <source>
        <dbReference type="ARBA" id="ARBA00023172"/>
    </source>
</evidence>
<dbReference type="RefSeq" id="WP_007104105.1">
    <property type="nucleotide sequence ID" value="NZ_BAER01000035.1"/>
</dbReference>
<dbReference type="InterPro" id="IPR013762">
    <property type="entry name" value="Integrase-like_cat_sf"/>
</dbReference>
<dbReference type="AlphaFoldDB" id="K6ZPW5"/>
<evidence type="ECO:0000256" key="3">
    <source>
        <dbReference type="ARBA" id="ARBA00023125"/>
    </source>
</evidence>